<dbReference type="GO" id="GO:0042054">
    <property type="term" value="F:histone methyltransferase activity"/>
    <property type="evidence" value="ECO:0007669"/>
    <property type="project" value="InterPro"/>
</dbReference>
<dbReference type="InterPro" id="IPR050973">
    <property type="entry name" value="H3K9_Histone-Lys_N-MTase"/>
</dbReference>
<feature type="domain" description="Post-SET" evidence="10">
    <location>
        <begin position="367"/>
        <end position="383"/>
    </location>
</feature>
<keyword evidence="5" id="KW-0949">S-adenosyl-L-methionine</keyword>
<dbReference type="InterPro" id="IPR007728">
    <property type="entry name" value="Pre-SET_dom"/>
</dbReference>
<evidence type="ECO:0000259" key="8">
    <source>
        <dbReference type="PROSITE" id="PS50280"/>
    </source>
</evidence>
<keyword evidence="4" id="KW-0808">Transferase</keyword>
<comment type="subcellular location">
    <subcellularLocation>
        <location evidence="1">Chromosome</location>
    </subcellularLocation>
</comment>
<protein>
    <recommendedName>
        <fullName evidence="13">SET domain-containing protein</fullName>
    </recommendedName>
</protein>
<dbReference type="Pfam" id="PF00856">
    <property type="entry name" value="SET"/>
    <property type="match status" value="1"/>
</dbReference>
<dbReference type="GO" id="GO:0032259">
    <property type="term" value="P:methylation"/>
    <property type="evidence" value="ECO:0007669"/>
    <property type="project" value="UniProtKB-KW"/>
</dbReference>
<keyword evidence="7" id="KW-0862">Zinc</keyword>
<dbReference type="GO" id="GO:0005694">
    <property type="term" value="C:chromosome"/>
    <property type="evidence" value="ECO:0007669"/>
    <property type="project" value="UniProtKB-SubCell"/>
</dbReference>
<sequence length="383" mass="43198">MDIISTGDAIKQREQPPSIGVAEYIGGYPIVTWQSFSASQRLLPPKYHRAKDLPHSLQDRMNVLPESYRNSEFARAVFEEIILEAMDDEPSAPPIKIYDNGIGQEMTPPWEFVYTNNMWFGEGVPPPDVRNLVSCGCRGKCDPKSSACACAKRQQQWLEPYILDGLFPATWPGSPFVYDSKGVLQREGCPIFECNQFCGCDEDCPNRVVQNGRTWPVNIVKTERKGWGVFAGPKKIPRGSYIGIYAGELLTEQEGEARGLLYNVFGRTYLFTIDFHHLKLGLKNEDDYENMYTVDAYHAGNFTRFLNHSCDPNCEITACYIEDADINKPLLAVFTIRDVEPWEELCFSYYGDTEVTKGKLIAREDAVYVACSCGSANCLGKLF</sequence>
<name>A0A0D0A3P4_9AGAM</name>
<evidence type="ECO:0000313" key="11">
    <source>
        <dbReference type="EMBL" id="KIK26678.1"/>
    </source>
</evidence>
<dbReference type="InterPro" id="IPR001214">
    <property type="entry name" value="SET_dom"/>
</dbReference>
<dbReference type="PROSITE" id="PS50867">
    <property type="entry name" value="PRE_SET"/>
    <property type="match status" value="1"/>
</dbReference>
<dbReference type="Gene3D" id="2.170.270.10">
    <property type="entry name" value="SET domain"/>
    <property type="match status" value="1"/>
</dbReference>
<evidence type="ECO:0000256" key="2">
    <source>
        <dbReference type="ARBA" id="ARBA00022454"/>
    </source>
</evidence>
<dbReference type="HOGENOM" id="CLU_020840_3_2_1"/>
<keyword evidence="3" id="KW-0489">Methyltransferase</keyword>
<dbReference type="AlphaFoldDB" id="A0A0D0A3P4"/>
<evidence type="ECO:0000259" key="10">
    <source>
        <dbReference type="PROSITE" id="PS50868"/>
    </source>
</evidence>
<dbReference type="EMBL" id="KN833700">
    <property type="protein sequence ID" value="KIK26678.1"/>
    <property type="molecule type" value="Genomic_DNA"/>
</dbReference>
<evidence type="ECO:0000256" key="7">
    <source>
        <dbReference type="ARBA" id="ARBA00022833"/>
    </source>
</evidence>
<evidence type="ECO:0000256" key="4">
    <source>
        <dbReference type="ARBA" id="ARBA00022679"/>
    </source>
</evidence>
<gene>
    <name evidence="11" type="ORF">PISMIDRAFT_94508</name>
</gene>
<reference evidence="12" key="2">
    <citation type="submission" date="2015-01" db="EMBL/GenBank/DDBJ databases">
        <title>Evolutionary Origins and Diversification of the Mycorrhizal Mutualists.</title>
        <authorList>
            <consortium name="DOE Joint Genome Institute"/>
            <consortium name="Mycorrhizal Genomics Consortium"/>
            <person name="Kohler A."/>
            <person name="Kuo A."/>
            <person name="Nagy L.G."/>
            <person name="Floudas D."/>
            <person name="Copeland A."/>
            <person name="Barry K.W."/>
            <person name="Cichocki N."/>
            <person name="Veneault-Fourrey C."/>
            <person name="LaButti K."/>
            <person name="Lindquist E.A."/>
            <person name="Lipzen A."/>
            <person name="Lundell T."/>
            <person name="Morin E."/>
            <person name="Murat C."/>
            <person name="Riley R."/>
            <person name="Ohm R."/>
            <person name="Sun H."/>
            <person name="Tunlid A."/>
            <person name="Henrissat B."/>
            <person name="Grigoriev I.V."/>
            <person name="Hibbett D.S."/>
            <person name="Martin F."/>
        </authorList>
    </citation>
    <scope>NUCLEOTIDE SEQUENCE [LARGE SCALE GENOMIC DNA]</scope>
    <source>
        <strain evidence="12">441</strain>
    </source>
</reference>
<dbReference type="PROSITE" id="PS50280">
    <property type="entry name" value="SET"/>
    <property type="match status" value="1"/>
</dbReference>
<keyword evidence="12" id="KW-1185">Reference proteome</keyword>
<evidence type="ECO:0000256" key="6">
    <source>
        <dbReference type="ARBA" id="ARBA00022723"/>
    </source>
</evidence>
<dbReference type="PANTHER" id="PTHR46223">
    <property type="entry name" value="HISTONE-LYSINE N-METHYLTRANSFERASE SUV39H"/>
    <property type="match status" value="1"/>
</dbReference>
<dbReference type="SUPFAM" id="SSF82199">
    <property type="entry name" value="SET domain"/>
    <property type="match status" value="1"/>
</dbReference>
<dbReference type="STRING" id="765257.A0A0D0A3P4"/>
<dbReference type="Pfam" id="PF05033">
    <property type="entry name" value="Pre-SET"/>
    <property type="match status" value="1"/>
</dbReference>
<dbReference type="SMART" id="SM00317">
    <property type="entry name" value="SET"/>
    <property type="match status" value="1"/>
</dbReference>
<proteinExistence type="predicted"/>
<evidence type="ECO:0008006" key="13">
    <source>
        <dbReference type="Google" id="ProtNLM"/>
    </source>
</evidence>
<reference evidence="11 12" key="1">
    <citation type="submission" date="2014-04" db="EMBL/GenBank/DDBJ databases">
        <authorList>
            <consortium name="DOE Joint Genome Institute"/>
            <person name="Kuo A."/>
            <person name="Kohler A."/>
            <person name="Costa M.D."/>
            <person name="Nagy L.G."/>
            <person name="Floudas D."/>
            <person name="Copeland A."/>
            <person name="Barry K.W."/>
            <person name="Cichocki N."/>
            <person name="Veneault-Fourrey C."/>
            <person name="LaButti K."/>
            <person name="Lindquist E.A."/>
            <person name="Lipzen A."/>
            <person name="Lundell T."/>
            <person name="Morin E."/>
            <person name="Murat C."/>
            <person name="Sun H."/>
            <person name="Tunlid A."/>
            <person name="Henrissat B."/>
            <person name="Grigoriev I.V."/>
            <person name="Hibbett D.S."/>
            <person name="Martin F."/>
            <person name="Nordberg H.P."/>
            <person name="Cantor M.N."/>
            <person name="Hua S.X."/>
        </authorList>
    </citation>
    <scope>NUCLEOTIDE SEQUENCE [LARGE SCALE GENOMIC DNA]</scope>
    <source>
        <strain evidence="11 12">441</strain>
    </source>
</reference>
<dbReference type="PROSITE" id="PS50868">
    <property type="entry name" value="POST_SET"/>
    <property type="match status" value="1"/>
</dbReference>
<dbReference type="InterPro" id="IPR046341">
    <property type="entry name" value="SET_dom_sf"/>
</dbReference>
<dbReference type="SMART" id="SM00468">
    <property type="entry name" value="PreSET"/>
    <property type="match status" value="1"/>
</dbReference>
<keyword evidence="6" id="KW-0479">Metal-binding</keyword>
<dbReference type="Proteomes" id="UP000054018">
    <property type="component" value="Unassembled WGS sequence"/>
</dbReference>
<organism evidence="11 12">
    <name type="scientific">Pisolithus microcarpus 441</name>
    <dbReference type="NCBI Taxonomy" id="765257"/>
    <lineage>
        <taxon>Eukaryota</taxon>
        <taxon>Fungi</taxon>
        <taxon>Dikarya</taxon>
        <taxon>Basidiomycota</taxon>
        <taxon>Agaricomycotina</taxon>
        <taxon>Agaricomycetes</taxon>
        <taxon>Agaricomycetidae</taxon>
        <taxon>Boletales</taxon>
        <taxon>Sclerodermatineae</taxon>
        <taxon>Pisolithaceae</taxon>
        <taxon>Pisolithus</taxon>
    </lineage>
</organism>
<dbReference type="InterPro" id="IPR003616">
    <property type="entry name" value="Post-SET_dom"/>
</dbReference>
<feature type="domain" description="SET" evidence="8">
    <location>
        <begin position="215"/>
        <end position="350"/>
    </location>
</feature>
<keyword evidence="2" id="KW-0158">Chromosome</keyword>
<evidence type="ECO:0000256" key="1">
    <source>
        <dbReference type="ARBA" id="ARBA00004286"/>
    </source>
</evidence>
<dbReference type="PANTHER" id="PTHR46223:SF3">
    <property type="entry name" value="HISTONE-LYSINE N-METHYLTRANSFERASE SET-23"/>
    <property type="match status" value="1"/>
</dbReference>
<dbReference type="GO" id="GO:0005634">
    <property type="term" value="C:nucleus"/>
    <property type="evidence" value="ECO:0007669"/>
    <property type="project" value="InterPro"/>
</dbReference>
<dbReference type="OrthoDB" id="308383at2759"/>
<evidence type="ECO:0000256" key="5">
    <source>
        <dbReference type="ARBA" id="ARBA00022691"/>
    </source>
</evidence>
<feature type="domain" description="Pre-SET" evidence="9">
    <location>
        <begin position="133"/>
        <end position="212"/>
    </location>
</feature>
<evidence type="ECO:0000256" key="3">
    <source>
        <dbReference type="ARBA" id="ARBA00022603"/>
    </source>
</evidence>
<accession>A0A0D0A3P4</accession>
<evidence type="ECO:0000259" key="9">
    <source>
        <dbReference type="PROSITE" id="PS50867"/>
    </source>
</evidence>
<dbReference type="GO" id="GO:0008270">
    <property type="term" value="F:zinc ion binding"/>
    <property type="evidence" value="ECO:0007669"/>
    <property type="project" value="InterPro"/>
</dbReference>
<evidence type="ECO:0000313" key="12">
    <source>
        <dbReference type="Proteomes" id="UP000054018"/>
    </source>
</evidence>